<feature type="transmembrane region" description="Helical" evidence="9">
    <location>
        <begin position="105"/>
        <end position="125"/>
    </location>
</feature>
<dbReference type="Pfam" id="PF05653">
    <property type="entry name" value="Mg_trans_NIPA"/>
    <property type="match status" value="1"/>
</dbReference>
<gene>
    <name evidence="10" type="ORF">OEZ85_006728</name>
</gene>
<evidence type="ECO:0000256" key="1">
    <source>
        <dbReference type="ARBA" id="ARBA00004141"/>
    </source>
</evidence>
<comment type="similarity">
    <text evidence="3">Belongs to the NIPA (TC 2.A.7) family.</text>
</comment>
<feature type="transmembrane region" description="Helical" evidence="9">
    <location>
        <begin position="68"/>
        <end position="98"/>
    </location>
</feature>
<accession>A0ABY8TVH4</accession>
<evidence type="ECO:0000313" key="11">
    <source>
        <dbReference type="Proteomes" id="UP001244341"/>
    </source>
</evidence>
<feature type="region of interest" description="Disordered" evidence="8">
    <location>
        <begin position="312"/>
        <end position="356"/>
    </location>
</feature>
<feature type="transmembrane region" description="Helical" evidence="9">
    <location>
        <begin position="6"/>
        <end position="25"/>
    </location>
</feature>
<proteinExistence type="inferred from homology"/>
<dbReference type="PANTHER" id="PTHR12570:SF91">
    <property type="entry name" value="MAGNESIUM TRANSPORTER-RELATED"/>
    <property type="match status" value="1"/>
</dbReference>
<sequence length="843" mass="89786">MVQQETIGLVLAISSSAFIGSSFIIKKRGLRAAGAAGIRAGAGGFGYLREPIWWAGLLSMVVGELANFAAYAFAPAILVTPLGALSIIISAVLAHIFLKEQLNMFGILGCILCITGSIAIVLHAPAEKPIESVQQVWNLAMQPGFLLYSVVAVGLILWLIFWVAPEQGQSNVLVYLGICSLAGSFTVTSCKALGVALKLTFQGDNQMVYIHFYLFLLIVVTCLLTQMNYLNKALDLFNTAIVSPIYYVMFTLLTIVASVIMFQDEQTRVQMATQACGFVTIVSGTFLLHTTKDLDLTRVQLEDMVRSSSNAADDLAAGTGGSASVGARSVRERRGGGGGGSRMEMQGSSIEMGKGSQGIEVKVEAGEKGGGGGGGDQQSREAQGLAHMQKAVLLTLLLCSAAVRAQPDTAAAAAEAGSQRASTPTNPGCTTPSCSACRPGYGCGVRGRGSQQTCKQVCAQCPSGDTSRSGAANSTWCVKAPGKCAGLCGQANIAQRAGPACSCDWWAQNVGDACDASKDAACPDFGPRLNKAIIASCRTNFNAVYCTDAARTVCTGNEYGTSNVWEQVNMVNDKFARTGIQFDWDGKMQVLYVNNPNMNTYNCQSGSCKECTVNRAGDTAVNVMTTPTYIDGYAVGQAMYPWFRKLDAPNMPACADWIQVMWSSLPGLGARSSIDNGLMDGGGVLAHEIGHYLEWCAGSRGGVLAHEIGHYLGLYHTWYQGNQFTPAQEQCSESASLNVNSITSSLSDGVRDTPAISLNYTGDGKIIRFVNCSMYEYTNTSALAQQSCTSASPAFFPQGDRYYNPYFNLMSYGDKTCIRVITPGQAARMRCSHRCFRLGNCNL</sequence>
<evidence type="ECO:0000256" key="7">
    <source>
        <dbReference type="ARBA" id="ARBA00025284"/>
    </source>
</evidence>
<protein>
    <recommendedName>
        <fullName evidence="12">Peptidase M43 pregnancy-associated plasma-A domain-containing protein</fullName>
    </recommendedName>
</protein>
<keyword evidence="4 9" id="KW-0812">Transmembrane</keyword>
<evidence type="ECO:0000313" key="10">
    <source>
        <dbReference type="EMBL" id="WIA13134.1"/>
    </source>
</evidence>
<keyword evidence="11" id="KW-1185">Reference proteome</keyword>
<evidence type="ECO:0000256" key="2">
    <source>
        <dbReference type="ARBA" id="ARBA00004412"/>
    </source>
</evidence>
<evidence type="ECO:0000256" key="9">
    <source>
        <dbReference type="SAM" id="Phobius"/>
    </source>
</evidence>
<comment type="subcellular location">
    <subcellularLocation>
        <location evidence="2">Early endosome</location>
    </subcellularLocation>
    <subcellularLocation>
        <location evidence="1">Membrane</location>
        <topology evidence="1">Multi-pass membrane protein</topology>
    </subcellularLocation>
</comment>
<name>A0ABY8TVH4_TETOB</name>
<evidence type="ECO:0000256" key="6">
    <source>
        <dbReference type="ARBA" id="ARBA00023136"/>
    </source>
</evidence>
<comment type="function">
    <text evidence="7">Acts as a Mg(2+) transporter. Can also transport other divalent cations such as Fe(2+), Sr(2+), Ba(2+), Mn(2+) and Co(2+) but to a much less extent than Mg(2+).</text>
</comment>
<dbReference type="SUPFAM" id="SSF55486">
    <property type="entry name" value="Metalloproteases ('zincins'), catalytic domain"/>
    <property type="match status" value="1"/>
</dbReference>
<evidence type="ECO:0000256" key="5">
    <source>
        <dbReference type="ARBA" id="ARBA00022989"/>
    </source>
</evidence>
<evidence type="ECO:0000256" key="8">
    <source>
        <dbReference type="SAM" id="MobiDB-lite"/>
    </source>
</evidence>
<feature type="transmembrane region" description="Helical" evidence="9">
    <location>
        <begin position="206"/>
        <end position="224"/>
    </location>
</feature>
<evidence type="ECO:0008006" key="12">
    <source>
        <dbReference type="Google" id="ProtNLM"/>
    </source>
</evidence>
<feature type="transmembrane region" description="Helical" evidence="9">
    <location>
        <begin position="172"/>
        <end position="194"/>
    </location>
</feature>
<dbReference type="InterPro" id="IPR037185">
    <property type="entry name" value="EmrE-like"/>
</dbReference>
<dbReference type="InterPro" id="IPR024079">
    <property type="entry name" value="MetalloPept_cat_dom_sf"/>
</dbReference>
<dbReference type="SUPFAM" id="SSF103481">
    <property type="entry name" value="Multidrug resistance efflux transporter EmrE"/>
    <property type="match status" value="1"/>
</dbReference>
<dbReference type="InterPro" id="IPR008521">
    <property type="entry name" value="Mg_trans_NIPA"/>
</dbReference>
<dbReference type="EMBL" id="CP126211">
    <property type="protein sequence ID" value="WIA13134.1"/>
    <property type="molecule type" value="Genomic_DNA"/>
</dbReference>
<keyword evidence="5 9" id="KW-1133">Transmembrane helix</keyword>
<dbReference type="Gene3D" id="3.40.390.10">
    <property type="entry name" value="Collagenase (Catalytic Domain)"/>
    <property type="match status" value="2"/>
</dbReference>
<keyword evidence="6 9" id="KW-0472">Membrane</keyword>
<evidence type="ECO:0000256" key="3">
    <source>
        <dbReference type="ARBA" id="ARBA00007001"/>
    </source>
</evidence>
<reference evidence="10 11" key="1">
    <citation type="submission" date="2023-05" db="EMBL/GenBank/DDBJ databases">
        <title>A 100% complete, gapless, phased diploid assembly of the Scenedesmus obliquus UTEX 3031 genome.</title>
        <authorList>
            <person name="Biondi T.C."/>
            <person name="Hanschen E.R."/>
            <person name="Kwon T."/>
            <person name="Eng W."/>
            <person name="Kruse C.P.S."/>
            <person name="Koehler S.I."/>
            <person name="Kunde Y."/>
            <person name="Gleasner C.D."/>
            <person name="You Mak K.T."/>
            <person name="Polle J."/>
            <person name="Hovde B.T."/>
            <person name="Starkenburg S.R."/>
        </authorList>
    </citation>
    <scope>NUCLEOTIDE SEQUENCE [LARGE SCALE GENOMIC DNA]</scope>
    <source>
        <strain evidence="10 11">DOE0152z</strain>
    </source>
</reference>
<organism evidence="10 11">
    <name type="scientific">Tetradesmus obliquus</name>
    <name type="common">Green alga</name>
    <name type="synonym">Acutodesmus obliquus</name>
    <dbReference type="NCBI Taxonomy" id="3088"/>
    <lineage>
        <taxon>Eukaryota</taxon>
        <taxon>Viridiplantae</taxon>
        <taxon>Chlorophyta</taxon>
        <taxon>core chlorophytes</taxon>
        <taxon>Chlorophyceae</taxon>
        <taxon>CS clade</taxon>
        <taxon>Sphaeropleales</taxon>
        <taxon>Scenedesmaceae</taxon>
        <taxon>Tetradesmus</taxon>
    </lineage>
</organism>
<dbReference type="Proteomes" id="UP001244341">
    <property type="component" value="Chromosome 4b"/>
</dbReference>
<feature type="transmembrane region" description="Helical" evidence="9">
    <location>
        <begin position="145"/>
        <end position="165"/>
    </location>
</feature>
<evidence type="ECO:0000256" key="4">
    <source>
        <dbReference type="ARBA" id="ARBA00022692"/>
    </source>
</evidence>
<feature type="transmembrane region" description="Helical" evidence="9">
    <location>
        <begin position="236"/>
        <end position="262"/>
    </location>
</feature>
<dbReference type="PANTHER" id="PTHR12570">
    <property type="match status" value="1"/>
</dbReference>